<reference evidence="5" key="2">
    <citation type="submission" date="2008-08" db="EMBL/GenBank/DDBJ databases">
        <authorList>
            <consortium name="Diatom Consortium"/>
            <person name="Grigoriev I."/>
            <person name="Grimwood J."/>
            <person name="Kuo A."/>
            <person name="Otillar R.P."/>
            <person name="Salamov A."/>
            <person name="Detter J.C."/>
            <person name="Lindquist E."/>
            <person name="Shapiro H."/>
            <person name="Lucas S."/>
            <person name="Glavina del Rio T."/>
            <person name="Pitluck S."/>
            <person name="Rokhsar D."/>
            <person name="Bowler C."/>
        </authorList>
    </citation>
    <scope>GENOME REANNOTATION</scope>
    <source>
        <strain evidence="5">CCAP 1055/1</strain>
    </source>
</reference>
<dbReference type="GO" id="GO:0005524">
    <property type="term" value="F:ATP binding"/>
    <property type="evidence" value="ECO:0007669"/>
    <property type="project" value="UniProtKB-KW"/>
</dbReference>
<dbReference type="EMBL" id="CM000623">
    <property type="protein sequence ID" value="EEC44572.1"/>
    <property type="molecule type" value="Genomic_DNA"/>
</dbReference>
<dbReference type="GeneID" id="7195491"/>
<name>B7GA86_PHATC</name>
<dbReference type="InterPro" id="IPR027417">
    <property type="entry name" value="P-loop_NTPase"/>
</dbReference>
<dbReference type="InterPro" id="IPR005654">
    <property type="entry name" value="ATPase_AFG1-like"/>
</dbReference>
<feature type="non-terminal residue" evidence="4">
    <location>
        <position position="1"/>
    </location>
</feature>
<keyword evidence="2" id="KW-0547">Nucleotide-binding</keyword>
<evidence type="ECO:0000256" key="1">
    <source>
        <dbReference type="ARBA" id="ARBA00010322"/>
    </source>
</evidence>
<accession>B7GA86</accession>
<dbReference type="Proteomes" id="UP000000759">
    <property type="component" value="Chromosome 21"/>
</dbReference>
<keyword evidence="5" id="KW-1185">Reference proteome</keyword>
<dbReference type="InParanoid" id="B7GA86"/>
<protein>
    <submittedName>
        <fullName evidence="4">Uncharacterized protein</fullName>
    </submittedName>
</protein>
<evidence type="ECO:0000256" key="3">
    <source>
        <dbReference type="ARBA" id="ARBA00022840"/>
    </source>
</evidence>
<dbReference type="HOGENOM" id="CLU_008681_1_1_1"/>
<proteinExistence type="inferred from homology"/>
<dbReference type="OrthoDB" id="548867at2759"/>
<evidence type="ECO:0000313" key="4">
    <source>
        <dbReference type="EMBL" id="EEC44572.1"/>
    </source>
</evidence>
<dbReference type="Pfam" id="PF03969">
    <property type="entry name" value="AFG1_ATPase"/>
    <property type="match status" value="1"/>
</dbReference>
<dbReference type="PANTHER" id="PTHR12169">
    <property type="entry name" value="ATPASE N2B"/>
    <property type="match status" value="1"/>
</dbReference>
<dbReference type="Gene3D" id="3.40.50.300">
    <property type="entry name" value="P-loop containing nucleotide triphosphate hydrolases"/>
    <property type="match status" value="1"/>
</dbReference>
<dbReference type="GO" id="GO:0005739">
    <property type="term" value="C:mitochondrion"/>
    <property type="evidence" value="ECO:0007669"/>
    <property type="project" value="TreeGrafter"/>
</dbReference>
<dbReference type="PaxDb" id="2850-Phatr2542"/>
<dbReference type="NCBIfam" id="NF040713">
    <property type="entry name" value="ZapE"/>
    <property type="match status" value="1"/>
</dbReference>
<dbReference type="AlphaFoldDB" id="B7GA86"/>
<dbReference type="FunCoup" id="B7GA86">
    <property type="interactions" value="87"/>
</dbReference>
<dbReference type="RefSeq" id="XP_002183903.1">
    <property type="nucleotide sequence ID" value="XM_002183867.1"/>
</dbReference>
<evidence type="ECO:0000313" key="5">
    <source>
        <dbReference type="Proteomes" id="UP000000759"/>
    </source>
</evidence>
<sequence>LQRYHKLVQEKDVQTDPHQLYALEALERLRKDLLETEPSHSLPSLTNSETKPSLLATGGFLSSWLGGTNATPSTNKHMHKAQKAIQQAMTGIPHPRGVYLHGGVGCGKTFLMNLFYDSIVEGPWAEHKQKIHFHKFMLRIHQDMHASRYDALGKATQQADLILPSVVAKTLEKGRLLCLDEFQVTDVADALILQRLFTGLWQHGCVVVATSNRPPDGLYWNGIQRDRFLPFIDLLKLENDVVTMDDSGTDYRLVQKAESGATTQVSFVGKTGKMELDGLFYQLTAGSPVTPTSLQTQGRKVKIPQAALKKGIARFSFEDLCQKALGAADYLIIGKHFHTVFVDRIPVLTLNELNWVRRFITFVDSMYESDVKLILHGKTIPSEIFQKPSHEDNSHDEVFAFDRTVSRLEEMASRKYL</sequence>
<feature type="non-terminal residue" evidence="4">
    <location>
        <position position="417"/>
    </location>
</feature>
<dbReference type="STRING" id="556484.B7GA86"/>
<evidence type="ECO:0000256" key="2">
    <source>
        <dbReference type="ARBA" id="ARBA00022741"/>
    </source>
</evidence>
<dbReference type="KEGG" id="pti:PHATRDRAFT_2542"/>
<dbReference type="GO" id="GO:0016887">
    <property type="term" value="F:ATP hydrolysis activity"/>
    <property type="evidence" value="ECO:0007669"/>
    <property type="project" value="InterPro"/>
</dbReference>
<comment type="similarity">
    <text evidence="1">Belongs to the AFG1 ATPase family.</text>
</comment>
<keyword evidence="3" id="KW-0067">ATP-binding</keyword>
<dbReference type="SUPFAM" id="SSF52540">
    <property type="entry name" value="P-loop containing nucleoside triphosphate hydrolases"/>
    <property type="match status" value="1"/>
</dbReference>
<reference evidence="4 5" key="1">
    <citation type="journal article" date="2008" name="Nature">
        <title>The Phaeodactylum genome reveals the evolutionary history of diatom genomes.</title>
        <authorList>
            <person name="Bowler C."/>
            <person name="Allen A.E."/>
            <person name="Badger J.H."/>
            <person name="Grimwood J."/>
            <person name="Jabbari K."/>
            <person name="Kuo A."/>
            <person name="Maheswari U."/>
            <person name="Martens C."/>
            <person name="Maumus F."/>
            <person name="Otillar R.P."/>
            <person name="Rayko E."/>
            <person name="Salamov A."/>
            <person name="Vandepoele K."/>
            <person name="Beszteri B."/>
            <person name="Gruber A."/>
            <person name="Heijde M."/>
            <person name="Katinka M."/>
            <person name="Mock T."/>
            <person name="Valentin K."/>
            <person name="Verret F."/>
            <person name="Berges J.A."/>
            <person name="Brownlee C."/>
            <person name="Cadoret J.P."/>
            <person name="Chiovitti A."/>
            <person name="Choi C.J."/>
            <person name="Coesel S."/>
            <person name="De Martino A."/>
            <person name="Detter J.C."/>
            <person name="Durkin C."/>
            <person name="Falciatore A."/>
            <person name="Fournet J."/>
            <person name="Haruta M."/>
            <person name="Huysman M.J."/>
            <person name="Jenkins B.D."/>
            <person name="Jiroutova K."/>
            <person name="Jorgensen R.E."/>
            <person name="Joubert Y."/>
            <person name="Kaplan A."/>
            <person name="Kroger N."/>
            <person name="Kroth P.G."/>
            <person name="La Roche J."/>
            <person name="Lindquist E."/>
            <person name="Lommer M."/>
            <person name="Martin-Jezequel V."/>
            <person name="Lopez P.J."/>
            <person name="Lucas S."/>
            <person name="Mangogna M."/>
            <person name="McGinnis K."/>
            <person name="Medlin L.K."/>
            <person name="Montsant A."/>
            <person name="Oudot-Le Secq M.P."/>
            <person name="Napoli C."/>
            <person name="Obornik M."/>
            <person name="Parker M.S."/>
            <person name="Petit J.L."/>
            <person name="Porcel B.M."/>
            <person name="Poulsen N."/>
            <person name="Robison M."/>
            <person name="Rychlewski L."/>
            <person name="Rynearson T.A."/>
            <person name="Schmutz J."/>
            <person name="Shapiro H."/>
            <person name="Siaut M."/>
            <person name="Stanley M."/>
            <person name="Sussman M.R."/>
            <person name="Taylor A.R."/>
            <person name="Vardi A."/>
            <person name="von Dassow P."/>
            <person name="Vyverman W."/>
            <person name="Willis A."/>
            <person name="Wyrwicz L.S."/>
            <person name="Rokhsar D.S."/>
            <person name="Weissenbach J."/>
            <person name="Armbrust E.V."/>
            <person name="Green B.R."/>
            <person name="Van de Peer Y."/>
            <person name="Grigoriev I.V."/>
        </authorList>
    </citation>
    <scope>NUCLEOTIDE SEQUENCE [LARGE SCALE GENOMIC DNA]</scope>
    <source>
        <strain evidence="4 5">CCAP 1055/1</strain>
    </source>
</reference>
<organism evidence="4 5">
    <name type="scientific">Phaeodactylum tricornutum (strain CCAP 1055/1)</name>
    <dbReference type="NCBI Taxonomy" id="556484"/>
    <lineage>
        <taxon>Eukaryota</taxon>
        <taxon>Sar</taxon>
        <taxon>Stramenopiles</taxon>
        <taxon>Ochrophyta</taxon>
        <taxon>Bacillariophyta</taxon>
        <taxon>Bacillariophyceae</taxon>
        <taxon>Bacillariophycidae</taxon>
        <taxon>Naviculales</taxon>
        <taxon>Phaeodactylaceae</taxon>
        <taxon>Phaeodactylum</taxon>
    </lineage>
</organism>
<gene>
    <name evidence="4" type="ORF">PHATRDRAFT_2542</name>
</gene>
<dbReference type="eggNOG" id="KOG2383">
    <property type="taxonomic scope" value="Eukaryota"/>
</dbReference>
<dbReference type="PANTHER" id="PTHR12169:SF6">
    <property type="entry name" value="AFG1-LIKE ATPASE"/>
    <property type="match status" value="1"/>
</dbReference>